<dbReference type="Gene3D" id="3.40.50.1100">
    <property type="match status" value="2"/>
</dbReference>
<evidence type="ECO:0000256" key="7">
    <source>
        <dbReference type="ARBA" id="ARBA00022898"/>
    </source>
</evidence>
<dbReference type="Proteomes" id="UP001165060">
    <property type="component" value="Unassembled WGS sequence"/>
</dbReference>
<sequence>MDLPMDLSTVQAAASRIYVPGGCVKTPVHTSSLISAAAGVSAFFKCEHLQRTGSFKFRGAMSAVSEVALLGPETSAKGVVAQSSGNHGAAVSAAAEAFGLPCTVVVPSTTPAAKQDNVTRYGATLVLCEPTQKARVDAAAREAGRMGGAALVHPYNDDPVIAGQGTIGLELMEQVPGLDAILVPVSGGGMITGIALAAKGLDPGVRVIAVEPEGKRLQEALETGRRVVDEGTGGRMLDTICDAIRTQPLGPRAWELNLEKKLLHPEVLSISDDEVRAAMCLTMSELKQSVEPAGAIALAGLLSPAFRELRAREESGGRPIRKVAVVICGGNADLGVVAGHIQKHQEAAGKGS</sequence>
<dbReference type="EMBL" id="BRYB01000348">
    <property type="protein sequence ID" value="GMI28258.1"/>
    <property type="molecule type" value="Genomic_DNA"/>
</dbReference>
<keyword evidence="6" id="KW-0460">Magnesium</keyword>
<dbReference type="CDD" id="cd01562">
    <property type="entry name" value="Thr-dehyd"/>
    <property type="match status" value="1"/>
</dbReference>
<dbReference type="InterPro" id="IPR001926">
    <property type="entry name" value="TrpB-like_PALP"/>
</dbReference>
<comment type="caution">
    <text evidence="9">The sequence shown here is derived from an EMBL/GenBank/DDBJ whole genome shotgun (WGS) entry which is preliminary data.</text>
</comment>
<accession>A0ABQ6MKU9</accession>
<comment type="similarity">
    <text evidence="5">Belongs to the serine/threonine dehydratase family.</text>
</comment>
<dbReference type="PANTHER" id="PTHR43050:SF1">
    <property type="entry name" value="SERINE RACEMASE"/>
    <property type="match status" value="1"/>
</dbReference>
<evidence type="ECO:0000256" key="2">
    <source>
        <dbReference type="ARBA" id="ARBA00001933"/>
    </source>
</evidence>
<dbReference type="InterPro" id="IPR036052">
    <property type="entry name" value="TrpB-like_PALP_sf"/>
</dbReference>
<dbReference type="InterPro" id="IPR000634">
    <property type="entry name" value="Ser/Thr_deHydtase_PyrdxlP-BS"/>
</dbReference>
<name>A0ABQ6MKU9_9STRA</name>
<evidence type="ECO:0000256" key="4">
    <source>
        <dbReference type="ARBA" id="ARBA00001946"/>
    </source>
</evidence>
<comment type="cofactor">
    <cofactor evidence="2">
        <name>pyridoxal 5'-phosphate</name>
        <dbReference type="ChEBI" id="CHEBI:597326"/>
    </cofactor>
</comment>
<evidence type="ECO:0000313" key="10">
    <source>
        <dbReference type="Proteomes" id="UP001165060"/>
    </source>
</evidence>
<gene>
    <name evidence="9" type="ORF">TeGR_g4373</name>
</gene>
<dbReference type="SUPFAM" id="SSF53686">
    <property type="entry name" value="Tryptophan synthase beta subunit-like PLP-dependent enzymes"/>
    <property type="match status" value="1"/>
</dbReference>
<evidence type="ECO:0000256" key="1">
    <source>
        <dbReference type="ARBA" id="ARBA00001913"/>
    </source>
</evidence>
<keyword evidence="10" id="KW-1185">Reference proteome</keyword>
<reference evidence="9 10" key="1">
    <citation type="journal article" date="2023" name="Commun. Biol.">
        <title>Genome analysis of Parmales, the sister group of diatoms, reveals the evolutionary specialization of diatoms from phago-mixotrophs to photoautotrophs.</title>
        <authorList>
            <person name="Ban H."/>
            <person name="Sato S."/>
            <person name="Yoshikawa S."/>
            <person name="Yamada K."/>
            <person name="Nakamura Y."/>
            <person name="Ichinomiya M."/>
            <person name="Sato N."/>
            <person name="Blanc-Mathieu R."/>
            <person name="Endo H."/>
            <person name="Kuwata A."/>
            <person name="Ogata H."/>
        </authorList>
    </citation>
    <scope>NUCLEOTIDE SEQUENCE [LARGE SCALE GENOMIC DNA]</scope>
</reference>
<comment type="cofactor">
    <cofactor evidence="4">
        <name>Mg(2+)</name>
        <dbReference type="ChEBI" id="CHEBI:18420"/>
    </cofactor>
</comment>
<proteinExistence type="inferred from homology"/>
<protein>
    <recommendedName>
        <fullName evidence="8">Tryptophan synthase beta chain-like PALP domain-containing protein</fullName>
    </recommendedName>
</protein>
<comment type="cofactor">
    <cofactor evidence="3">
        <name>Mn(2+)</name>
        <dbReference type="ChEBI" id="CHEBI:29035"/>
    </cofactor>
</comment>
<evidence type="ECO:0000256" key="5">
    <source>
        <dbReference type="ARBA" id="ARBA00010869"/>
    </source>
</evidence>
<feature type="domain" description="Tryptophan synthase beta chain-like PALP" evidence="8">
    <location>
        <begin position="24"/>
        <end position="329"/>
    </location>
</feature>
<comment type="cofactor">
    <cofactor evidence="1">
        <name>Ca(2+)</name>
        <dbReference type="ChEBI" id="CHEBI:29108"/>
    </cofactor>
</comment>
<dbReference type="Pfam" id="PF00291">
    <property type="entry name" value="PALP"/>
    <property type="match status" value="1"/>
</dbReference>
<dbReference type="PANTHER" id="PTHR43050">
    <property type="entry name" value="SERINE / THREONINE RACEMASE FAMILY MEMBER"/>
    <property type="match status" value="1"/>
</dbReference>
<evidence type="ECO:0000256" key="3">
    <source>
        <dbReference type="ARBA" id="ARBA00001936"/>
    </source>
</evidence>
<evidence type="ECO:0000256" key="6">
    <source>
        <dbReference type="ARBA" id="ARBA00022842"/>
    </source>
</evidence>
<keyword evidence="7" id="KW-0663">Pyridoxal phosphate</keyword>
<evidence type="ECO:0000313" key="9">
    <source>
        <dbReference type="EMBL" id="GMI28258.1"/>
    </source>
</evidence>
<organism evidence="9 10">
    <name type="scientific">Tetraparma gracilis</name>
    <dbReference type="NCBI Taxonomy" id="2962635"/>
    <lineage>
        <taxon>Eukaryota</taxon>
        <taxon>Sar</taxon>
        <taxon>Stramenopiles</taxon>
        <taxon>Ochrophyta</taxon>
        <taxon>Bolidophyceae</taxon>
        <taxon>Parmales</taxon>
        <taxon>Triparmaceae</taxon>
        <taxon>Tetraparma</taxon>
    </lineage>
</organism>
<dbReference type="PROSITE" id="PS00165">
    <property type="entry name" value="DEHYDRATASE_SER_THR"/>
    <property type="match status" value="1"/>
</dbReference>
<evidence type="ECO:0000259" key="8">
    <source>
        <dbReference type="Pfam" id="PF00291"/>
    </source>
</evidence>